<dbReference type="SUPFAM" id="SSF52200">
    <property type="entry name" value="Toll/Interleukin receptor TIR domain"/>
    <property type="match status" value="1"/>
</dbReference>
<dbReference type="Proteomes" id="UP001596106">
    <property type="component" value="Unassembled WGS sequence"/>
</dbReference>
<evidence type="ECO:0000313" key="3">
    <source>
        <dbReference type="Proteomes" id="UP001596106"/>
    </source>
</evidence>
<reference evidence="3" key="1">
    <citation type="journal article" date="2019" name="Int. J. Syst. Evol. Microbiol.">
        <title>The Global Catalogue of Microorganisms (GCM) 10K type strain sequencing project: providing services to taxonomists for standard genome sequencing and annotation.</title>
        <authorList>
            <consortium name="The Broad Institute Genomics Platform"/>
            <consortium name="The Broad Institute Genome Sequencing Center for Infectious Disease"/>
            <person name="Wu L."/>
            <person name="Ma J."/>
        </authorList>
    </citation>
    <scope>NUCLEOTIDE SEQUENCE [LARGE SCALE GENOMIC DNA]</scope>
    <source>
        <strain evidence="3">CCUG 55250</strain>
    </source>
</reference>
<dbReference type="InterPro" id="IPR000157">
    <property type="entry name" value="TIR_dom"/>
</dbReference>
<evidence type="ECO:0000313" key="2">
    <source>
        <dbReference type="EMBL" id="MFC5410850.1"/>
    </source>
</evidence>
<dbReference type="Gene3D" id="3.40.50.10140">
    <property type="entry name" value="Toll/interleukin-1 receptor homology (TIR) domain"/>
    <property type="match status" value="1"/>
</dbReference>
<dbReference type="EMBL" id="JBHSMA010000004">
    <property type="protein sequence ID" value="MFC5410850.1"/>
    <property type="molecule type" value="Genomic_DNA"/>
</dbReference>
<dbReference type="Pfam" id="PF13676">
    <property type="entry name" value="TIR_2"/>
    <property type="match status" value="1"/>
</dbReference>
<accession>A0ABW0IEF0</accession>
<name>A0ABW0IEF0_9BACT</name>
<keyword evidence="3" id="KW-1185">Reference proteome</keyword>
<feature type="domain" description="TIR" evidence="1">
    <location>
        <begin position="179"/>
        <end position="273"/>
    </location>
</feature>
<gene>
    <name evidence="2" type="ORF">ACFPMF_16130</name>
</gene>
<sequence length="457" mass="50922">METSSLGQERKIVLHTGDISGNYSCDTFSGSTIQTSAFVAILPSSKSARVAAQRLKKELVEKITDPVGKIIGQNSSSSGTSILDSSTYQLPGPDICSHLLIWVGNDQTAEKEALELLDEWLAKGKNYIVLPVFPNIPQIHTVLPKSISHLNATKWSSSFYGVVSAIFSLIGLSPDQLRVFISYRQGETRHLAEQLFDALSRLRYDVFLDRFKIPLAVNFQEYLTQELADKAMIIVLESKTFYESEWTVYEVSFATKNRLGLMALQMPGAKPDSNSKKYVTGISEQQRIKLDITDFKTTDETVDLEVDTLDLTEDALDRILQRITTEHHRAHAFRLDYLTESVLSALRLAGTSEPELRNDGLIYVQPKAASGSNQQYVIAVTTRPFDFPDVHKTHTRLPSPTGQPPQFAIGILFGPPAFWIEANKARFKWLTGISKIYAFDEGELSSMADKLAGGTLY</sequence>
<proteinExistence type="predicted"/>
<comment type="caution">
    <text evidence="2">The sequence shown here is derived from an EMBL/GenBank/DDBJ whole genome shotgun (WGS) entry which is preliminary data.</text>
</comment>
<dbReference type="RefSeq" id="WP_379846968.1">
    <property type="nucleotide sequence ID" value="NZ_JBHSMA010000004.1"/>
</dbReference>
<organism evidence="2 3">
    <name type="scientific">Larkinella bovis</name>
    <dbReference type="NCBI Taxonomy" id="683041"/>
    <lineage>
        <taxon>Bacteria</taxon>
        <taxon>Pseudomonadati</taxon>
        <taxon>Bacteroidota</taxon>
        <taxon>Cytophagia</taxon>
        <taxon>Cytophagales</taxon>
        <taxon>Spirosomataceae</taxon>
        <taxon>Larkinella</taxon>
    </lineage>
</organism>
<protein>
    <submittedName>
        <fullName evidence="2">Toll/interleukin-1 receptor domain-containing protein</fullName>
    </submittedName>
</protein>
<dbReference type="InterPro" id="IPR035897">
    <property type="entry name" value="Toll_tir_struct_dom_sf"/>
</dbReference>
<evidence type="ECO:0000259" key="1">
    <source>
        <dbReference type="Pfam" id="PF13676"/>
    </source>
</evidence>
<keyword evidence="2" id="KW-0675">Receptor</keyword>